<feature type="domain" description="Glycosyl-hydrolase 97 catalytic" evidence="7">
    <location>
        <begin position="297"/>
        <end position="451"/>
    </location>
</feature>
<dbReference type="PANTHER" id="PTHR35803:SF2">
    <property type="entry name" value="RETAINING ALPHA-GALACTOSIDASE"/>
    <property type="match status" value="1"/>
</dbReference>
<feature type="chain" id="PRO_5045353246" evidence="6">
    <location>
        <begin position="20"/>
        <end position="634"/>
    </location>
</feature>
<evidence type="ECO:0000256" key="4">
    <source>
        <dbReference type="ARBA" id="ARBA00022837"/>
    </source>
</evidence>
<keyword evidence="6" id="KW-0732">Signal</keyword>
<keyword evidence="4" id="KW-0106">Calcium</keyword>
<dbReference type="Pfam" id="PF14508">
    <property type="entry name" value="GH97_N"/>
    <property type="match status" value="1"/>
</dbReference>
<dbReference type="Gene3D" id="3.20.20.70">
    <property type="entry name" value="Aldolase class I"/>
    <property type="match status" value="1"/>
</dbReference>
<keyword evidence="11" id="KW-1185">Reference proteome</keyword>
<evidence type="ECO:0000256" key="3">
    <source>
        <dbReference type="ARBA" id="ARBA00022801"/>
    </source>
</evidence>
<dbReference type="Proteomes" id="UP001501436">
    <property type="component" value="Unassembled WGS sequence"/>
</dbReference>
<evidence type="ECO:0000313" key="11">
    <source>
        <dbReference type="Proteomes" id="UP001501436"/>
    </source>
</evidence>
<dbReference type="InterPro" id="IPR013785">
    <property type="entry name" value="Aldolase_TIM"/>
</dbReference>
<dbReference type="InterPro" id="IPR029483">
    <property type="entry name" value="GH97_C"/>
</dbReference>
<dbReference type="PANTHER" id="PTHR35803">
    <property type="entry name" value="GLUCAN 1,4-ALPHA-GLUCOSIDASE SUSB-RELATED"/>
    <property type="match status" value="1"/>
</dbReference>
<sequence>MYKYIFLVCAGMLAVCAKAQTVSSPDKSITVSFNINAGKPVYSVTRKGTPVIAASALGIDQSNGNFYSGLKLKSSKSSMGGQLYTMVNAKKHHINYKYSERVYSLLNAAGKQMNVIFRVSDDGVAFRYHFPDGGKNDAVINKEVTEYHFAPSTKTWLQPKAEAKSGWEHTNPSYEENYDQDVTAGKSAKNGWIYPALFKTGNNWALITEAGMDGSYCGTTLKNDQGNSNYKISFPDAREIYTGRDLLPKNVTYTPWRVITIGSLKTIVESTLGTDVAPPAILLKDESIVKPGKAAWSWIMSKDDSITYTEQIRYVDLAHKMNWQYCLVDAAWDQKIGYDKIKQLADYAKTKNVGILLWYNSAGPWNTVKYTPKDKLLTHEDREKEFTRLNEMGIKGVKIDFFGGDGRSMIQYYVDILKDAAAHGLLVNFHGATLPRGWARTYPNLMTTEAVKGFEMVTFDQGNADNQANHCAMLPYTRNAFDPMDFTPMNLYKIPTQVTRKTTSGFELATSVVFLSGIQHYAESPDGMSRQPEYVVSFLQNLPNYWDDVRFVDGYPGKYAVIARKSGNKWYVAGINGENEGKEVTINLKDFKATKAKLITDGAEPLTFTQSNVPTNNPAKITMKGNGGFVLVLE</sequence>
<dbReference type="InterPro" id="IPR052720">
    <property type="entry name" value="Glycosyl_hydrolase_97"/>
</dbReference>
<keyword evidence="3 10" id="KW-0378">Hydrolase</keyword>
<keyword evidence="5" id="KW-0326">Glycosidase</keyword>
<protein>
    <submittedName>
        <fullName evidence="10">Glycoside hydrolase family 97 protein</fullName>
    </submittedName>
</protein>
<evidence type="ECO:0000256" key="5">
    <source>
        <dbReference type="ARBA" id="ARBA00023295"/>
    </source>
</evidence>
<dbReference type="Pfam" id="PF10566">
    <property type="entry name" value="Glyco_hydro_97"/>
    <property type="match status" value="1"/>
</dbReference>
<organism evidence="10 11">
    <name type="scientific">Mucilaginibacter defluvii</name>
    <dbReference type="NCBI Taxonomy" id="1196019"/>
    <lineage>
        <taxon>Bacteria</taxon>
        <taxon>Pseudomonadati</taxon>
        <taxon>Bacteroidota</taxon>
        <taxon>Sphingobacteriia</taxon>
        <taxon>Sphingobacteriales</taxon>
        <taxon>Sphingobacteriaceae</taxon>
        <taxon>Mucilaginibacter</taxon>
    </lineage>
</organism>
<gene>
    <name evidence="10" type="ORF">GCM10023313_25860</name>
</gene>
<dbReference type="InterPro" id="IPR014718">
    <property type="entry name" value="GH-type_carb-bd"/>
</dbReference>
<dbReference type="Gene3D" id="2.60.40.1180">
    <property type="entry name" value="Golgi alpha-mannosidase II"/>
    <property type="match status" value="1"/>
</dbReference>
<comment type="caution">
    <text evidence="10">The sequence shown here is derived from an EMBL/GenBank/DDBJ whole genome shotgun (WGS) entry which is preliminary data.</text>
</comment>
<feature type="domain" description="Glycosyl-hydrolase 97 N-terminal" evidence="8">
    <location>
        <begin position="22"/>
        <end position="279"/>
    </location>
</feature>
<comment type="cofactor">
    <cofactor evidence="1">
        <name>Ca(2+)</name>
        <dbReference type="ChEBI" id="CHEBI:29108"/>
    </cofactor>
</comment>
<accession>A0ABP9FXS8</accession>
<dbReference type="InterPro" id="IPR013780">
    <property type="entry name" value="Glyco_hydro_b"/>
</dbReference>
<evidence type="ECO:0000259" key="7">
    <source>
        <dbReference type="Pfam" id="PF10566"/>
    </source>
</evidence>
<dbReference type="RefSeq" id="WP_345331633.1">
    <property type="nucleotide sequence ID" value="NZ_BAABJI010000002.1"/>
</dbReference>
<dbReference type="InterPro" id="IPR017853">
    <property type="entry name" value="GH"/>
</dbReference>
<evidence type="ECO:0000259" key="8">
    <source>
        <dbReference type="Pfam" id="PF14508"/>
    </source>
</evidence>
<comment type="subunit">
    <text evidence="2">Monomer.</text>
</comment>
<evidence type="ECO:0000256" key="1">
    <source>
        <dbReference type="ARBA" id="ARBA00001913"/>
    </source>
</evidence>
<evidence type="ECO:0000259" key="9">
    <source>
        <dbReference type="Pfam" id="PF14509"/>
    </source>
</evidence>
<feature type="signal peptide" evidence="6">
    <location>
        <begin position="1"/>
        <end position="19"/>
    </location>
</feature>
<reference evidence="11" key="1">
    <citation type="journal article" date="2019" name="Int. J. Syst. Evol. Microbiol.">
        <title>The Global Catalogue of Microorganisms (GCM) 10K type strain sequencing project: providing services to taxonomists for standard genome sequencing and annotation.</title>
        <authorList>
            <consortium name="The Broad Institute Genomics Platform"/>
            <consortium name="The Broad Institute Genome Sequencing Center for Infectious Disease"/>
            <person name="Wu L."/>
            <person name="Ma J."/>
        </authorList>
    </citation>
    <scope>NUCLEOTIDE SEQUENCE [LARGE SCALE GENOMIC DNA]</scope>
    <source>
        <strain evidence="11">JCM 18283</strain>
    </source>
</reference>
<dbReference type="Gene3D" id="2.70.98.10">
    <property type="match status" value="1"/>
</dbReference>
<dbReference type="InterPro" id="IPR019563">
    <property type="entry name" value="GH97_catalytic"/>
</dbReference>
<evidence type="ECO:0000313" key="10">
    <source>
        <dbReference type="EMBL" id="GAA4920902.1"/>
    </source>
</evidence>
<dbReference type="Pfam" id="PF14509">
    <property type="entry name" value="GH97_C"/>
    <property type="match status" value="1"/>
</dbReference>
<proteinExistence type="predicted"/>
<name>A0ABP9FXS8_9SPHI</name>
<dbReference type="GO" id="GO:0016787">
    <property type="term" value="F:hydrolase activity"/>
    <property type="evidence" value="ECO:0007669"/>
    <property type="project" value="UniProtKB-KW"/>
</dbReference>
<evidence type="ECO:0000256" key="6">
    <source>
        <dbReference type="SAM" id="SignalP"/>
    </source>
</evidence>
<dbReference type="SUPFAM" id="SSF51445">
    <property type="entry name" value="(Trans)glycosidases"/>
    <property type="match status" value="1"/>
</dbReference>
<dbReference type="EMBL" id="BAABJI010000002">
    <property type="protein sequence ID" value="GAA4920902.1"/>
    <property type="molecule type" value="Genomic_DNA"/>
</dbReference>
<evidence type="ECO:0000256" key="2">
    <source>
        <dbReference type="ARBA" id="ARBA00011245"/>
    </source>
</evidence>
<feature type="domain" description="Glycosyl-hydrolase 97 C-terminal oligomerisation" evidence="9">
    <location>
        <begin position="546"/>
        <end position="633"/>
    </location>
</feature>
<dbReference type="InterPro" id="IPR029486">
    <property type="entry name" value="GH97_N"/>
</dbReference>